<proteinExistence type="predicted"/>
<dbReference type="Pfam" id="PF04466">
    <property type="entry name" value="Terminase_3"/>
    <property type="match status" value="1"/>
</dbReference>
<name>A0A0F9WDU8_9ZZZZ</name>
<gene>
    <name evidence="2" type="ORF">LCGC14_0370890</name>
</gene>
<dbReference type="InterPro" id="IPR027417">
    <property type="entry name" value="P-loop_NTPase"/>
</dbReference>
<dbReference type="InterPro" id="IPR035412">
    <property type="entry name" value="Terminase_L_N"/>
</dbReference>
<organism evidence="2">
    <name type="scientific">marine sediment metagenome</name>
    <dbReference type="NCBI Taxonomy" id="412755"/>
    <lineage>
        <taxon>unclassified sequences</taxon>
        <taxon>metagenomes</taxon>
        <taxon>ecological metagenomes</taxon>
    </lineage>
</organism>
<feature type="domain" description="Phage terminase large subunit N-terminal" evidence="1">
    <location>
        <begin position="20"/>
        <end position="211"/>
    </location>
</feature>
<sequence>MKLTKKQTVATKYLADKTTTEILFGGGAGGAKSSLGSLWLIDRCTRFPGTRWLMGRSRLKTLKETTLNTYFDIFKKLDLDPNIHDYNQQKSTIYYSNGSEILLKDLFHYPSDPHYDELGSLEITGAFLDEVNQIDEKGWNIVKSRIRYRLDEYGLTPKILGSCNPTKNWVYSRFYKPWKDGTLPEYRKFVQALLSDNPYISEHYRENLLTLDEISKQRLLFGEWEYDDDPRTLIDRDSIEDYFKNQHVEPGEDYITADIARKGRDSTIIRVWDGFTVIDRKEMKISLITESAAEIRKLANMYKVPMSQVIVDEDGIGSGVVDILECKGFVNNSRALDEQGQSVNYDSLKAQCTFKMAGRITRKEVYEECTDVGLRERIIQEMEQVKQRDIDKDGKLRVVPKEDVKANIGRSPDEWDSIMMREWFELQPSSVMMWG</sequence>
<reference evidence="2" key="1">
    <citation type="journal article" date="2015" name="Nature">
        <title>Complex archaea that bridge the gap between prokaryotes and eukaryotes.</title>
        <authorList>
            <person name="Spang A."/>
            <person name="Saw J.H."/>
            <person name="Jorgensen S.L."/>
            <person name="Zaremba-Niedzwiedzka K."/>
            <person name="Martijn J."/>
            <person name="Lind A.E."/>
            <person name="van Eijk R."/>
            <person name="Schleper C."/>
            <person name="Guy L."/>
            <person name="Ettema T.J."/>
        </authorList>
    </citation>
    <scope>NUCLEOTIDE SEQUENCE</scope>
</reference>
<comment type="caution">
    <text evidence="2">The sequence shown here is derived from an EMBL/GenBank/DDBJ whole genome shotgun (WGS) entry which is preliminary data.</text>
</comment>
<evidence type="ECO:0000313" key="2">
    <source>
        <dbReference type="EMBL" id="KKN76403.1"/>
    </source>
</evidence>
<dbReference type="AlphaFoldDB" id="A0A0F9WDU8"/>
<accession>A0A0F9WDU8</accession>
<evidence type="ECO:0000259" key="1">
    <source>
        <dbReference type="Pfam" id="PF04466"/>
    </source>
</evidence>
<dbReference type="EMBL" id="LAZR01000296">
    <property type="protein sequence ID" value="KKN76403.1"/>
    <property type="molecule type" value="Genomic_DNA"/>
</dbReference>
<protein>
    <recommendedName>
        <fullName evidence="1">Phage terminase large subunit N-terminal domain-containing protein</fullName>
    </recommendedName>
</protein>
<dbReference type="Gene3D" id="3.40.50.300">
    <property type="entry name" value="P-loop containing nucleotide triphosphate hydrolases"/>
    <property type="match status" value="1"/>
</dbReference>
<dbReference type="Gene3D" id="3.30.420.240">
    <property type="match status" value="1"/>
</dbReference>